<gene>
    <name evidence="1" type="ORF">GMARGA_LOCUS41699</name>
</gene>
<reference evidence="1 2" key="1">
    <citation type="submission" date="2021-06" db="EMBL/GenBank/DDBJ databases">
        <authorList>
            <person name="Kallberg Y."/>
            <person name="Tangrot J."/>
            <person name="Rosling A."/>
        </authorList>
    </citation>
    <scope>NUCLEOTIDE SEQUENCE [LARGE SCALE GENOMIC DNA]</scope>
    <source>
        <strain evidence="1 2">120-4 pot B 10/14</strain>
    </source>
</reference>
<dbReference type="EMBL" id="CAJVQB010117206">
    <property type="protein sequence ID" value="CAG8852878.1"/>
    <property type="molecule type" value="Genomic_DNA"/>
</dbReference>
<dbReference type="Proteomes" id="UP000789901">
    <property type="component" value="Unassembled WGS sequence"/>
</dbReference>
<feature type="non-terminal residue" evidence="1">
    <location>
        <position position="69"/>
    </location>
</feature>
<protein>
    <submittedName>
        <fullName evidence="1">3655_t:CDS:1</fullName>
    </submittedName>
</protein>
<evidence type="ECO:0000313" key="1">
    <source>
        <dbReference type="EMBL" id="CAG8852878.1"/>
    </source>
</evidence>
<accession>A0ABN7XC82</accession>
<name>A0ABN7XC82_GIGMA</name>
<feature type="non-terminal residue" evidence="1">
    <location>
        <position position="1"/>
    </location>
</feature>
<evidence type="ECO:0000313" key="2">
    <source>
        <dbReference type="Proteomes" id="UP000789901"/>
    </source>
</evidence>
<proteinExistence type="predicted"/>
<sequence>RKYNKKRNDLDKLPFRTVAEFKVTLIALIHQKLSLNFKSMGKQILIVPCPESLFYSIFSGHIYYYSKRT</sequence>
<keyword evidence="2" id="KW-1185">Reference proteome</keyword>
<organism evidence="1 2">
    <name type="scientific">Gigaspora margarita</name>
    <dbReference type="NCBI Taxonomy" id="4874"/>
    <lineage>
        <taxon>Eukaryota</taxon>
        <taxon>Fungi</taxon>
        <taxon>Fungi incertae sedis</taxon>
        <taxon>Mucoromycota</taxon>
        <taxon>Glomeromycotina</taxon>
        <taxon>Glomeromycetes</taxon>
        <taxon>Diversisporales</taxon>
        <taxon>Gigasporaceae</taxon>
        <taxon>Gigaspora</taxon>
    </lineage>
</organism>
<comment type="caution">
    <text evidence="1">The sequence shown here is derived from an EMBL/GenBank/DDBJ whole genome shotgun (WGS) entry which is preliminary data.</text>
</comment>